<keyword evidence="2" id="KW-1185">Reference proteome</keyword>
<proteinExistence type="predicted"/>
<dbReference type="Gramene" id="KMS95166">
    <property type="protein sequence ID" value="KMS95166"/>
    <property type="gene ID" value="BVRB_011770"/>
</dbReference>
<dbReference type="Proteomes" id="UP000035740">
    <property type="component" value="Unassembled WGS sequence"/>
</dbReference>
<evidence type="ECO:0000313" key="1">
    <source>
        <dbReference type="EMBL" id="KMS95166.1"/>
    </source>
</evidence>
<dbReference type="EMBL" id="KQ090528">
    <property type="protein sequence ID" value="KMS95166.1"/>
    <property type="molecule type" value="Genomic_DNA"/>
</dbReference>
<gene>
    <name evidence="1" type="ORF">BVRB_011770</name>
</gene>
<organism evidence="1 2">
    <name type="scientific">Beta vulgaris subsp. vulgaris</name>
    <name type="common">Beet</name>
    <dbReference type="NCBI Taxonomy" id="3555"/>
    <lineage>
        <taxon>Eukaryota</taxon>
        <taxon>Viridiplantae</taxon>
        <taxon>Streptophyta</taxon>
        <taxon>Embryophyta</taxon>
        <taxon>Tracheophyta</taxon>
        <taxon>Spermatophyta</taxon>
        <taxon>Magnoliopsida</taxon>
        <taxon>eudicotyledons</taxon>
        <taxon>Gunneridae</taxon>
        <taxon>Pentapetalae</taxon>
        <taxon>Caryophyllales</taxon>
        <taxon>Chenopodiaceae</taxon>
        <taxon>Betoideae</taxon>
        <taxon>Beta</taxon>
    </lineage>
</organism>
<name>A0A0J8B2E3_BETVV</name>
<sequence length="56" mass="6498">MCRLPLQTLIPSFPSLLRSASFLPHFFSLHFEVQDIVELTENDDNDCRPSLTKHLQ</sequence>
<dbReference type="AlphaFoldDB" id="A0A0J8B2E3"/>
<accession>A0A0J8B2E3</accession>
<reference evidence="1 2" key="1">
    <citation type="journal article" date="2014" name="Nature">
        <title>The genome of the recently domesticated crop plant sugar beet (Beta vulgaris).</title>
        <authorList>
            <person name="Dohm J.C."/>
            <person name="Minoche A.E."/>
            <person name="Holtgrawe D."/>
            <person name="Capella-Gutierrez S."/>
            <person name="Zakrzewski F."/>
            <person name="Tafer H."/>
            <person name="Rupp O."/>
            <person name="Sorensen T.R."/>
            <person name="Stracke R."/>
            <person name="Reinhardt R."/>
            <person name="Goesmann A."/>
            <person name="Kraft T."/>
            <person name="Schulz B."/>
            <person name="Stadler P.F."/>
            <person name="Schmidt T."/>
            <person name="Gabaldon T."/>
            <person name="Lehrach H."/>
            <person name="Weisshaar B."/>
            <person name="Himmelbauer H."/>
        </authorList>
    </citation>
    <scope>NUCLEOTIDE SEQUENCE [LARGE SCALE GENOMIC DNA]</scope>
    <source>
        <tissue evidence="1">Taproot</tissue>
    </source>
</reference>
<evidence type="ECO:0000313" key="2">
    <source>
        <dbReference type="Proteomes" id="UP000035740"/>
    </source>
</evidence>
<protein>
    <submittedName>
        <fullName evidence="1">Uncharacterized protein</fullName>
    </submittedName>
</protein>